<dbReference type="Pfam" id="PF00239">
    <property type="entry name" value="Resolvase"/>
    <property type="match status" value="1"/>
</dbReference>
<keyword evidence="6" id="KW-1185">Reference proteome</keyword>
<dbReference type="GO" id="GO:0003677">
    <property type="term" value="F:DNA binding"/>
    <property type="evidence" value="ECO:0007669"/>
    <property type="project" value="UniProtKB-KW"/>
</dbReference>
<keyword evidence="2" id="KW-0233">DNA recombination</keyword>
<evidence type="ECO:0000313" key="5">
    <source>
        <dbReference type="EMBL" id="WNM22681.1"/>
    </source>
</evidence>
<organism evidence="5 6">
    <name type="scientific">Flavobacterium capsici</name>
    <dbReference type="NCBI Taxonomy" id="3075618"/>
    <lineage>
        <taxon>Bacteria</taxon>
        <taxon>Pseudomonadati</taxon>
        <taxon>Bacteroidota</taxon>
        <taxon>Flavobacteriia</taxon>
        <taxon>Flavobacteriales</taxon>
        <taxon>Flavobacteriaceae</taxon>
        <taxon>Flavobacterium</taxon>
    </lineage>
</organism>
<sequence>MKARYIRISSGTQSTLRQLAKQHPEEKLFIDVISGSIPFVERPQAKELFWNCVNNNVESISVSSVDRLGRNAFDIQQTIDYLNHKKINLIIDNLGISSFVNGKPNSIFKMITDVLANVAQMERDSIRERQAEGIAIAKAQGKFSGKRNKPSMSDADIIAKYKEVAKELKAGKNSLRKIAKIADVSLGTVQKVKEAMDNISKEKGVN</sequence>
<keyword evidence="1" id="KW-0238">DNA-binding</keyword>
<dbReference type="GO" id="GO:0000150">
    <property type="term" value="F:DNA strand exchange activity"/>
    <property type="evidence" value="ECO:0007669"/>
    <property type="project" value="InterPro"/>
</dbReference>
<feature type="domain" description="Resolvase/invertase-type recombinase catalytic" evidence="3">
    <location>
        <begin position="1"/>
        <end position="141"/>
    </location>
</feature>
<dbReference type="PANTHER" id="PTHR30461:SF2">
    <property type="entry name" value="SERINE RECOMBINASE PINE-RELATED"/>
    <property type="match status" value="1"/>
</dbReference>
<reference evidence="5 6" key="1">
    <citation type="submission" date="2023-09" db="EMBL/GenBank/DDBJ databases">
        <title>Flavobacterium sp. a novel bacteria isolate from Pepper rhizosphere.</title>
        <authorList>
            <person name="Peng Y."/>
            <person name="Lee J."/>
        </authorList>
    </citation>
    <scope>NUCLEOTIDE SEQUENCE [LARGE SCALE GENOMIC DNA]</scope>
    <source>
        <strain evidence="4">PMR2A8</strain>
        <strain evidence="5 6">PMTSA4</strain>
    </source>
</reference>
<protein>
    <submittedName>
        <fullName evidence="5">Recombinase family protein</fullName>
    </submittedName>
</protein>
<gene>
    <name evidence="5" type="ORF">RN605_04790</name>
    <name evidence="4" type="ORF">RN608_11490</name>
</gene>
<evidence type="ECO:0000256" key="2">
    <source>
        <dbReference type="ARBA" id="ARBA00023172"/>
    </source>
</evidence>
<dbReference type="KEGG" id="fcj:RN605_04790"/>
<dbReference type="InterPro" id="IPR006119">
    <property type="entry name" value="Resolv_N"/>
</dbReference>
<evidence type="ECO:0000313" key="4">
    <source>
        <dbReference type="EMBL" id="WNM18630.1"/>
    </source>
</evidence>
<dbReference type="Proteomes" id="UP001304515">
    <property type="component" value="Chromosome"/>
</dbReference>
<evidence type="ECO:0000259" key="3">
    <source>
        <dbReference type="PROSITE" id="PS51736"/>
    </source>
</evidence>
<accession>A0AA96J234</accession>
<accession>A0AA96J8Q8</accession>
<dbReference type="CDD" id="cd03768">
    <property type="entry name" value="SR_ResInv"/>
    <property type="match status" value="1"/>
</dbReference>
<evidence type="ECO:0000313" key="6">
    <source>
        <dbReference type="Proteomes" id="UP001304515"/>
    </source>
</evidence>
<proteinExistence type="predicted"/>
<dbReference type="SMART" id="SM00857">
    <property type="entry name" value="Resolvase"/>
    <property type="match status" value="1"/>
</dbReference>
<dbReference type="AlphaFoldDB" id="A0AA96J8Q8"/>
<dbReference type="Gene3D" id="3.40.50.1390">
    <property type="entry name" value="Resolvase, N-terminal catalytic domain"/>
    <property type="match status" value="1"/>
</dbReference>
<evidence type="ECO:0000256" key="1">
    <source>
        <dbReference type="ARBA" id="ARBA00023125"/>
    </source>
</evidence>
<dbReference type="SUPFAM" id="SSF53041">
    <property type="entry name" value="Resolvase-like"/>
    <property type="match status" value="1"/>
</dbReference>
<dbReference type="EMBL" id="CP134878">
    <property type="protein sequence ID" value="WNM18630.1"/>
    <property type="molecule type" value="Genomic_DNA"/>
</dbReference>
<dbReference type="PANTHER" id="PTHR30461">
    <property type="entry name" value="DNA-INVERTASE FROM LAMBDOID PROPHAGE"/>
    <property type="match status" value="1"/>
</dbReference>
<dbReference type="EMBL" id="CP134890">
    <property type="protein sequence ID" value="WNM22681.1"/>
    <property type="molecule type" value="Genomic_DNA"/>
</dbReference>
<dbReference type="RefSeq" id="WP_313322689.1">
    <property type="nucleotide sequence ID" value="NZ_CP134878.1"/>
</dbReference>
<dbReference type="InterPro" id="IPR036162">
    <property type="entry name" value="Resolvase-like_N_sf"/>
</dbReference>
<dbReference type="PROSITE" id="PS51736">
    <property type="entry name" value="RECOMBINASES_3"/>
    <property type="match status" value="1"/>
</dbReference>
<dbReference type="InterPro" id="IPR050639">
    <property type="entry name" value="SSR_resolvase"/>
</dbReference>
<name>A0AA96J8Q8_9FLAO</name>